<protein>
    <submittedName>
        <fullName evidence="1">Uncharacterized protein</fullName>
    </submittedName>
</protein>
<accession>A0A9W4URM6</accession>
<organism evidence="1 2">
    <name type="scientific">Periconia digitata</name>
    <dbReference type="NCBI Taxonomy" id="1303443"/>
    <lineage>
        <taxon>Eukaryota</taxon>
        <taxon>Fungi</taxon>
        <taxon>Dikarya</taxon>
        <taxon>Ascomycota</taxon>
        <taxon>Pezizomycotina</taxon>
        <taxon>Dothideomycetes</taxon>
        <taxon>Pleosporomycetidae</taxon>
        <taxon>Pleosporales</taxon>
        <taxon>Massarineae</taxon>
        <taxon>Periconiaceae</taxon>
        <taxon>Periconia</taxon>
    </lineage>
</organism>
<dbReference type="Proteomes" id="UP001152607">
    <property type="component" value="Unassembled WGS sequence"/>
</dbReference>
<comment type="caution">
    <text evidence="1">The sequence shown here is derived from an EMBL/GenBank/DDBJ whole genome shotgun (WGS) entry which is preliminary data.</text>
</comment>
<dbReference type="AlphaFoldDB" id="A0A9W4URM6"/>
<name>A0A9W4URM6_9PLEO</name>
<sequence length="112" mass="13438">MSGKNIFAEEFKGVDPEYLRILPQEFRLTSEHRKAMPFFWFSWIKSLPPERRKVLESDETQFFIYLLCLLSDDYSETYSEVVVYFDYLKDYDKDTRKNYLVDEDLPGIPNIG</sequence>
<evidence type="ECO:0000313" key="1">
    <source>
        <dbReference type="EMBL" id="CAI6340825.1"/>
    </source>
</evidence>
<evidence type="ECO:0000313" key="2">
    <source>
        <dbReference type="Proteomes" id="UP001152607"/>
    </source>
</evidence>
<keyword evidence="2" id="KW-1185">Reference proteome</keyword>
<proteinExistence type="predicted"/>
<dbReference type="EMBL" id="CAOQHR010000011">
    <property type="protein sequence ID" value="CAI6340825.1"/>
    <property type="molecule type" value="Genomic_DNA"/>
</dbReference>
<gene>
    <name evidence="1" type="ORF">PDIGIT_LOCUS14010</name>
</gene>
<reference evidence="1" key="1">
    <citation type="submission" date="2023-01" db="EMBL/GenBank/DDBJ databases">
        <authorList>
            <person name="Van Ghelder C."/>
            <person name="Rancurel C."/>
        </authorList>
    </citation>
    <scope>NUCLEOTIDE SEQUENCE</scope>
    <source>
        <strain evidence="1">CNCM I-4278</strain>
    </source>
</reference>